<gene>
    <name evidence="1" type="ORF">GTP38_08485</name>
</gene>
<dbReference type="RefSeq" id="WP_160989769.1">
    <property type="nucleotide sequence ID" value="NZ_WWCO01000005.1"/>
</dbReference>
<keyword evidence="2" id="KW-1185">Reference proteome</keyword>
<protein>
    <submittedName>
        <fullName evidence="1">Uncharacterized protein</fullName>
    </submittedName>
</protein>
<organism evidence="1 2">
    <name type="scientific">Duganella lactea</name>
    <dbReference type="NCBI Taxonomy" id="2692173"/>
    <lineage>
        <taxon>Bacteria</taxon>
        <taxon>Pseudomonadati</taxon>
        <taxon>Pseudomonadota</taxon>
        <taxon>Betaproteobacteria</taxon>
        <taxon>Burkholderiales</taxon>
        <taxon>Oxalobacteraceae</taxon>
        <taxon>Telluria group</taxon>
        <taxon>Duganella</taxon>
    </lineage>
</organism>
<reference evidence="1 2" key="1">
    <citation type="submission" date="2019-12" db="EMBL/GenBank/DDBJ databases">
        <title>Novel species isolated from a subtropical stream in China.</title>
        <authorList>
            <person name="Lu H."/>
        </authorList>
    </citation>
    <scope>NUCLEOTIDE SEQUENCE [LARGE SCALE GENOMIC DNA]</scope>
    <source>
        <strain evidence="1 2">FT94W</strain>
    </source>
</reference>
<comment type="caution">
    <text evidence="1">The sequence shown here is derived from an EMBL/GenBank/DDBJ whole genome shotgun (WGS) entry which is preliminary data.</text>
</comment>
<proteinExistence type="predicted"/>
<dbReference type="Proteomes" id="UP000449678">
    <property type="component" value="Unassembled WGS sequence"/>
</dbReference>
<sequence>MASNLQQRAKNHTFSDPGTGCLALARYEELRTYQWTFGFILLDRFDSLTNLSLSPAQADMLLRFGEQAWRSANGWPLLCMDCLELEEMMAGDAAAFRAAENAEALKP</sequence>
<name>A0ABW9V6G2_9BURK</name>
<accession>A0ABW9V6G2</accession>
<evidence type="ECO:0000313" key="1">
    <source>
        <dbReference type="EMBL" id="MYM34372.1"/>
    </source>
</evidence>
<evidence type="ECO:0000313" key="2">
    <source>
        <dbReference type="Proteomes" id="UP000449678"/>
    </source>
</evidence>
<dbReference type="EMBL" id="WWCO01000005">
    <property type="protein sequence ID" value="MYM34372.1"/>
    <property type="molecule type" value="Genomic_DNA"/>
</dbReference>